<feature type="compositionally biased region" description="Polar residues" evidence="5">
    <location>
        <begin position="442"/>
        <end position="460"/>
    </location>
</feature>
<dbReference type="GO" id="GO:0008017">
    <property type="term" value="F:microtubule binding"/>
    <property type="evidence" value="ECO:0007669"/>
    <property type="project" value="InterPro"/>
</dbReference>
<gene>
    <name evidence="8" type="ORF">BAUCODRAFT_30123</name>
</gene>
<feature type="compositionally biased region" description="Basic residues" evidence="5">
    <location>
        <begin position="505"/>
        <end position="523"/>
    </location>
</feature>
<name>M2MS96_BAUPA</name>
<dbReference type="InterPro" id="IPR025925">
    <property type="entry name" value="PPC89_CLD"/>
</dbReference>
<keyword evidence="9" id="KW-1185">Reference proteome</keyword>
<evidence type="ECO:0000256" key="1">
    <source>
        <dbReference type="ARBA" id="ARBA00004267"/>
    </source>
</evidence>
<proteinExistence type="predicted"/>
<feature type="region of interest" description="Disordered" evidence="5">
    <location>
        <begin position="905"/>
        <end position="945"/>
    </location>
</feature>
<feature type="compositionally biased region" description="Polar residues" evidence="5">
    <location>
        <begin position="669"/>
        <end position="687"/>
    </location>
</feature>
<evidence type="ECO:0000313" key="8">
    <source>
        <dbReference type="EMBL" id="EMC99731.1"/>
    </source>
</evidence>
<feature type="region of interest" description="Disordered" evidence="5">
    <location>
        <begin position="115"/>
        <end position="135"/>
    </location>
</feature>
<feature type="compositionally biased region" description="Basic and acidic residues" evidence="5">
    <location>
        <begin position="461"/>
        <end position="490"/>
    </location>
</feature>
<feature type="region of interest" description="Disordered" evidence="5">
    <location>
        <begin position="243"/>
        <end position="265"/>
    </location>
</feature>
<feature type="coiled-coil region" evidence="4">
    <location>
        <begin position="291"/>
        <end position="373"/>
    </location>
</feature>
<protein>
    <recommendedName>
        <fullName evidence="10">Cep57 centrosome microtubule-binding domain-containing protein</fullName>
    </recommendedName>
</protein>
<feature type="region of interest" description="Disordered" evidence="5">
    <location>
        <begin position="601"/>
        <end position="631"/>
    </location>
</feature>
<evidence type="ECO:0000259" key="7">
    <source>
        <dbReference type="Pfam" id="PF14197"/>
    </source>
</evidence>
<evidence type="ECO:0000256" key="3">
    <source>
        <dbReference type="ARBA" id="ARBA00023212"/>
    </source>
</evidence>
<dbReference type="GeneID" id="19111116"/>
<comment type="subcellular location">
    <subcellularLocation>
        <location evidence="1">Cytoplasm</location>
        <location evidence="1">Cytoskeleton</location>
        <location evidence="1">Microtubule organizing center</location>
    </subcellularLocation>
</comment>
<feature type="compositionally biased region" description="Basic residues" evidence="5">
    <location>
        <begin position="124"/>
        <end position="133"/>
    </location>
</feature>
<keyword evidence="3" id="KW-0206">Cytoskeleton</keyword>
<dbReference type="OMA" id="MKSDQIY"/>
<feature type="region of interest" description="Disordered" evidence="5">
    <location>
        <begin position="442"/>
        <end position="569"/>
    </location>
</feature>
<feature type="region of interest" description="Disordered" evidence="5">
    <location>
        <begin position="665"/>
        <end position="709"/>
    </location>
</feature>
<evidence type="ECO:0000256" key="2">
    <source>
        <dbReference type="ARBA" id="ARBA00022490"/>
    </source>
</evidence>
<dbReference type="RefSeq" id="XP_007672946.1">
    <property type="nucleotide sequence ID" value="XM_007674756.1"/>
</dbReference>
<evidence type="ECO:0000259" key="6">
    <source>
        <dbReference type="Pfam" id="PF06657"/>
    </source>
</evidence>
<sequence length="945" mass="104193">MAHSSAKSHLFNQLSRSRTSSPHVDEYATAGSFDDNNDHIMHSTLNMGDGTAKQQTPLSYGKRPDYAPSGNGSDSSTAASIEVGRGIKQGTWNDDADMSSNLILDFGGDSQYEITGTPPIRPRNSSRKSHGQLRRGASIKNAMGTVTGNDTVKATVTRSTNRRSLSDALAKFDSVSDEDLTQPTATFNARNTRFTRSRQASANVSGTPVRSVANNVTVQSATYTANSFMLPDLPNISELVSGTRKDGTPVFSRTSKPRSRFTSGQYNPSLQHAAIESVPIPEDEKAIFSSLQLLQDKIAALEMEKSEAQKRAEEYEGKIIELRHQLEVERRRPDSALGSDEESATREKRRMERMELQVAIKALQDCLERSERKVSIGDISVKRIAKERDDLVTQIGVAYYNNEELKAENEMFRESHAKLQAENDDLHEVVERLRQENAALTSQLGKSAVPSRNPSAQRQAQEVHSRREMRPAEEEDLASKISREVHRQRSEAMAAKAGAQASSRARSRSKSQQRHASSGRKRKESTQNVDATSVAPDANQKPGEELSTQRTCDERDTMPKTTPVDARLDEGTRDITLLSYQDPVEVADLRRKLEMEMAARHAARREKRNVSAPSQTQKQSEETTRSAGFGMVRKSSLKEVHAGQDDGTGRFSLTGGGANEAAKVAKTVRVQSPHTSDASLLPHQQQDVEAGDTSMLSNTSRSRRRTGSAAEMTSAFILPDITLQNSQPLPSAIGNTDKSCVHHNASTCTVCHPGDSKLEIPTPLPVTDREMAQDPDLTTATIRPSQSPALALATVLKNLEDEVKHLKVLLETQQRRYNQHDPALSKRQRTATKCRIEHLTAAIEKRSDQVYALYDVLEGQKQAADAQTRNGVAMKPMQEEEVEETLMSIGIDPVEWAGRVGRKAPFGLDGADDLSDDEDMPWEGLSESEEENGIRPFEKRKSAAF</sequence>
<feature type="compositionally biased region" description="Acidic residues" evidence="5">
    <location>
        <begin position="910"/>
        <end position="931"/>
    </location>
</feature>
<dbReference type="AlphaFoldDB" id="M2MS96"/>
<dbReference type="EMBL" id="KB445551">
    <property type="protein sequence ID" value="EMC99731.1"/>
    <property type="molecule type" value="Genomic_DNA"/>
</dbReference>
<dbReference type="Proteomes" id="UP000011761">
    <property type="component" value="Unassembled WGS sequence"/>
</dbReference>
<feature type="domain" description="PPC89 centrosome localisation" evidence="7">
    <location>
        <begin position="356"/>
        <end position="413"/>
    </location>
</feature>
<evidence type="ECO:0000313" key="9">
    <source>
        <dbReference type="Proteomes" id="UP000011761"/>
    </source>
</evidence>
<dbReference type="HOGENOM" id="CLU_004834_0_0_1"/>
<evidence type="ECO:0008006" key="10">
    <source>
        <dbReference type="Google" id="ProtNLM"/>
    </source>
</evidence>
<dbReference type="InterPro" id="IPR051756">
    <property type="entry name" value="Centrosomal_MT-associated"/>
</dbReference>
<feature type="compositionally biased region" description="Polar residues" evidence="5">
    <location>
        <begin position="1"/>
        <end position="22"/>
    </location>
</feature>
<organism evidence="8 9">
    <name type="scientific">Baudoinia panamericana (strain UAMH 10762)</name>
    <name type="common">Angels' share fungus</name>
    <name type="synonym">Baudoinia compniacensis (strain UAMH 10762)</name>
    <dbReference type="NCBI Taxonomy" id="717646"/>
    <lineage>
        <taxon>Eukaryota</taxon>
        <taxon>Fungi</taxon>
        <taxon>Dikarya</taxon>
        <taxon>Ascomycota</taxon>
        <taxon>Pezizomycotina</taxon>
        <taxon>Dothideomycetes</taxon>
        <taxon>Dothideomycetidae</taxon>
        <taxon>Mycosphaerellales</taxon>
        <taxon>Teratosphaeriaceae</taxon>
        <taxon>Baudoinia</taxon>
    </lineage>
</organism>
<dbReference type="InterPro" id="IPR024957">
    <property type="entry name" value="Cep57_MT-bd_dom"/>
</dbReference>
<dbReference type="GO" id="GO:0005815">
    <property type="term" value="C:microtubule organizing center"/>
    <property type="evidence" value="ECO:0007669"/>
    <property type="project" value="UniProtKB-SubCell"/>
</dbReference>
<dbReference type="Pfam" id="PF14197">
    <property type="entry name" value="Cep57_CLD_2"/>
    <property type="match status" value="1"/>
</dbReference>
<feature type="region of interest" description="Disordered" evidence="5">
    <location>
        <begin position="1"/>
        <end position="78"/>
    </location>
</feature>
<feature type="domain" description="Cep57 centrosome microtubule-binding" evidence="6">
    <location>
        <begin position="780"/>
        <end position="856"/>
    </location>
</feature>
<feature type="compositionally biased region" description="Low complexity" evidence="5">
    <location>
        <begin position="491"/>
        <end position="504"/>
    </location>
</feature>
<evidence type="ECO:0000256" key="4">
    <source>
        <dbReference type="SAM" id="Coils"/>
    </source>
</evidence>
<accession>M2MS96</accession>
<keyword evidence="4" id="KW-0175">Coiled coil</keyword>
<keyword evidence="2" id="KW-0963">Cytoplasm</keyword>
<dbReference type="KEGG" id="bcom:BAUCODRAFT_30123"/>
<evidence type="ECO:0000256" key="5">
    <source>
        <dbReference type="SAM" id="MobiDB-lite"/>
    </source>
</evidence>
<reference evidence="8 9" key="1">
    <citation type="journal article" date="2012" name="PLoS Pathog.">
        <title>Diverse lifestyles and strategies of plant pathogenesis encoded in the genomes of eighteen Dothideomycetes fungi.</title>
        <authorList>
            <person name="Ohm R.A."/>
            <person name="Feau N."/>
            <person name="Henrissat B."/>
            <person name="Schoch C.L."/>
            <person name="Horwitz B.A."/>
            <person name="Barry K.W."/>
            <person name="Condon B.J."/>
            <person name="Copeland A.C."/>
            <person name="Dhillon B."/>
            <person name="Glaser F."/>
            <person name="Hesse C.N."/>
            <person name="Kosti I."/>
            <person name="LaButti K."/>
            <person name="Lindquist E.A."/>
            <person name="Lucas S."/>
            <person name="Salamov A.A."/>
            <person name="Bradshaw R.E."/>
            <person name="Ciuffetti L."/>
            <person name="Hamelin R.C."/>
            <person name="Kema G.H.J."/>
            <person name="Lawrence C."/>
            <person name="Scott J.A."/>
            <person name="Spatafora J.W."/>
            <person name="Turgeon B.G."/>
            <person name="de Wit P.J.G.M."/>
            <person name="Zhong S."/>
            <person name="Goodwin S.B."/>
            <person name="Grigoriev I.V."/>
        </authorList>
    </citation>
    <scope>NUCLEOTIDE SEQUENCE [LARGE SCALE GENOMIC DNA]</scope>
    <source>
        <strain evidence="8 9">UAMH 10762</strain>
    </source>
</reference>
<dbReference type="PANTHER" id="PTHR19336:SF9">
    <property type="entry name" value="SPINDLE POLE BODY PROTEIN PPC89"/>
    <property type="match status" value="1"/>
</dbReference>
<dbReference type="eggNOG" id="ENOG502S7ZB">
    <property type="taxonomic scope" value="Eukaryota"/>
</dbReference>
<dbReference type="OrthoDB" id="76453at2759"/>
<feature type="compositionally biased region" description="Basic and acidic residues" evidence="5">
    <location>
        <begin position="932"/>
        <end position="945"/>
    </location>
</feature>
<dbReference type="PANTHER" id="PTHR19336">
    <property type="entry name" value="UNCHARACTERIZED DUF1167"/>
    <property type="match status" value="1"/>
</dbReference>
<dbReference type="Pfam" id="PF06657">
    <property type="entry name" value="Cep57_MT_bd"/>
    <property type="match status" value="1"/>
</dbReference>